<sequence>MLAYCRNPQIWTLMPLRLALTASM</sequence>
<dbReference type="AlphaFoldDB" id="A0A0A9F6F6"/>
<accession>A0A0A9F6F6</accession>
<reference evidence="1" key="2">
    <citation type="journal article" date="2015" name="Data Brief">
        <title>Shoot transcriptome of the giant reed, Arundo donax.</title>
        <authorList>
            <person name="Barrero R.A."/>
            <person name="Guerrero F.D."/>
            <person name="Moolhuijzen P."/>
            <person name="Goolsby J.A."/>
            <person name="Tidwell J."/>
            <person name="Bellgard S.E."/>
            <person name="Bellgard M.I."/>
        </authorList>
    </citation>
    <scope>NUCLEOTIDE SEQUENCE</scope>
    <source>
        <tissue evidence="1">Shoot tissue taken approximately 20 cm above the soil surface</tissue>
    </source>
</reference>
<organism evidence="1">
    <name type="scientific">Arundo donax</name>
    <name type="common">Giant reed</name>
    <name type="synonym">Donax arundinaceus</name>
    <dbReference type="NCBI Taxonomy" id="35708"/>
    <lineage>
        <taxon>Eukaryota</taxon>
        <taxon>Viridiplantae</taxon>
        <taxon>Streptophyta</taxon>
        <taxon>Embryophyta</taxon>
        <taxon>Tracheophyta</taxon>
        <taxon>Spermatophyta</taxon>
        <taxon>Magnoliopsida</taxon>
        <taxon>Liliopsida</taxon>
        <taxon>Poales</taxon>
        <taxon>Poaceae</taxon>
        <taxon>PACMAD clade</taxon>
        <taxon>Arundinoideae</taxon>
        <taxon>Arundineae</taxon>
        <taxon>Arundo</taxon>
    </lineage>
</organism>
<dbReference type="EMBL" id="GBRH01191102">
    <property type="protein sequence ID" value="JAE06794.1"/>
    <property type="molecule type" value="Transcribed_RNA"/>
</dbReference>
<evidence type="ECO:0000313" key="1">
    <source>
        <dbReference type="EMBL" id="JAE06794.1"/>
    </source>
</evidence>
<protein>
    <submittedName>
        <fullName evidence="1">Uncharacterized protein</fullName>
    </submittedName>
</protein>
<name>A0A0A9F6F6_ARUDO</name>
<reference evidence="1" key="1">
    <citation type="submission" date="2014-09" db="EMBL/GenBank/DDBJ databases">
        <authorList>
            <person name="Magalhaes I.L.F."/>
            <person name="Oliveira U."/>
            <person name="Santos F.R."/>
            <person name="Vidigal T.H.D.A."/>
            <person name="Brescovit A.D."/>
            <person name="Santos A.J."/>
        </authorList>
    </citation>
    <scope>NUCLEOTIDE SEQUENCE</scope>
    <source>
        <tissue evidence="1">Shoot tissue taken approximately 20 cm above the soil surface</tissue>
    </source>
</reference>
<proteinExistence type="predicted"/>